<dbReference type="Proteomes" id="UP001366060">
    <property type="component" value="Unassembled WGS sequence"/>
</dbReference>
<keyword evidence="5" id="KW-1185">Reference proteome</keyword>
<dbReference type="PANTHER" id="PTHR43046">
    <property type="entry name" value="GDP-MANNOSE MANNOSYL HYDROLASE"/>
    <property type="match status" value="1"/>
</dbReference>
<evidence type="ECO:0000256" key="2">
    <source>
        <dbReference type="ARBA" id="ARBA00022801"/>
    </source>
</evidence>
<organism evidence="4 5">
    <name type="scientific">Psychromonas arctica</name>
    <dbReference type="NCBI Taxonomy" id="168275"/>
    <lineage>
        <taxon>Bacteria</taxon>
        <taxon>Pseudomonadati</taxon>
        <taxon>Pseudomonadota</taxon>
        <taxon>Gammaproteobacteria</taxon>
        <taxon>Alteromonadales</taxon>
        <taxon>Psychromonadaceae</taxon>
        <taxon>Psychromonas</taxon>
    </lineage>
</organism>
<proteinExistence type="predicted"/>
<accession>A0ABU9H7E2</accession>
<comment type="caution">
    <text evidence="4">The sequence shown here is derived from an EMBL/GenBank/DDBJ whole genome shotgun (WGS) entry which is preliminary data.</text>
</comment>
<protein>
    <submittedName>
        <fullName evidence="4">NUDIX domain-containing protein</fullName>
    </submittedName>
</protein>
<dbReference type="InterPro" id="IPR020084">
    <property type="entry name" value="NUDIX_hydrolase_CS"/>
</dbReference>
<dbReference type="PANTHER" id="PTHR43046:SF15">
    <property type="entry name" value="MUTT_NUDIX FAMILY PROTEIN"/>
    <property type="match status" value="1"/>
</dbReference>
<feature type="domain" description="Nudix hydrolase" evidence="3">
    <location>
        <begin position="26"/>
        <end position="167"/>
    </location>
</feature>
<evidence type="ECO:0000313" key="4">
    <source>
        <dbReference type="EMBL" id="MEL0657774.1"/>
    </source>
</evidence>
<dbReference type="PROSITE" id="PS51462">
    <property type="entry name" value="NUDIX"/>
    <property type="match status" value="1"/>
</dbReference>
<dbReference type="InterPro" id="IPR015797">
    <property type="entry name" value="NUDIX_hydrolase-like_dom_sf"/>
</dbReference>
<evidence type="ECO:0000256" key="1">
    <source>
        <dbReference type="ARBA" id="ARBA00001946"/>
    </source>
</evidence>
<gene>
    <name evidence="4" type="ORF">V6255_01380</name>
</gene>
<dbReference type="Gene3D" id="3.90.79.10">
    <property type="entry name" value="Nucleoside Triphosphate Pyrophosphohydrolase"/>
    <property type="match status" value="1"/>
</dbReference>
<name>A0ABU9H7E2_9GAMM</name>
<comment type="cofactor">
    <cofactor evidence="1">
        <name>Mg(2+)</name>
        <dbReference type="ChEBI" id="CHEBI:18420"/>
    </cofactor>
</comment>
<dbReference type="CDD" id="cd02883">
    <property type="entry name" value="NUDIX_Hydrolase"/>
    <property type="match status" value="1"/>
</dbReference>
<sequence length="180" mass="20830">MRLLKRVVHPAITEIDLTPDHPDSFTRIATRAIVIKNNRILLMYTQRYNDYSLPGGGVDEGEELIEGLKRELSEETGALDINNINEFGLYEEYRPHKSDKHYAEYSIMHMLSYCFTCDIADQLGDSKLEDYEINNGMKVCWVDIDDAINHNLNTIKNDKKQGLSIKRETYLMEQIKDALL</sequence>
<evidence type="ECO:0000259" key="3">
    <source>
        <dbReference type="PROSITE" id="PS51462"/>
    </source>
</evidence>
<dbReference type="InterPro" id="IPR000086">
    <property type="entry name" value="NUDIX_hydrolase_dom"/>
</dbReference>
<reference evidence="4 5" key="1">
    <citation type="submission" date="2024-02" db="EMBL/GenBank/DDBJ databases">
        <title>Bacteria isolated from the canopy kelp, Nereocystis luetkeana.</title>
        <authorList>
            <person name="Pfister C.A."/>
            <person name="Younker I.T."/>
            <person name="Light S.H."/>
        </authorList>
    </citation>
    <scope>NUCLEOTIDE SEQUENCE [LARGE SCALE GENOMIC DNA]</scope>
    <source>
        <strain evidence="4 5">TI.2.07</strain>
    </source>
</reference>
<evidence type="ECO:0000313" key="5">
    <source>
        <dbReference type="Proteomes" id="UP001366060"/>
    </source>
</evidence>
<dbReference type="PROSITE" id="PS00893">
    <property type="entry name" value="NUDIX_BOX"/>
    <property type="match status" value="1"/>
</dbReference>
<dbReference type="RefSeq" id="WP_137297418.1">
    <property type="nucleotide sequence ID" value="NZ_JBAKBA010000002.1"/>
</dbReference>
<dbReference type="SUPFAM" id="SSF55811">
    <property type="entry name" value="Nudix"/>
    <property type="match status" value="1"/>
</dbReference>
<dbReference type="EMBL" id="JBAKBA010000002">
    <property type="protein sequence ID" value="MEL0657774.1"/>
    <property type="molecule type" value="Genomic_DNA"/>
</dbReference>
<dbReference type="Pfam" id="PF00293">
    <property type="entry name" value="NUDIX"/>
    <property type="match status" value="1"/>
</dbReference>
<keyword evidence="2" id="KW-0378">Hydrolase</keyword>